<evidence type="ECO:0000256" key="1">
    <source>
        <dbReference type="SAM" id="SignalP"/>
    </source>
</evidence>
<evidence type="ECO:0000313" key="3">
    <source>
        <dbReference type="Proteomes" id="UP000650424"/>
    </source>
</evidence>
<dbReference type="EMBL" id="JACOGF010000002">
    <property type="protein sequence ID" value="MBC3916625.1"/>
    <property type="molecule type" value="Genomic_DNA"/>
</dbReference>
<dbReference type="SUPFAM" id="SSF52833">
    <property type="entry name" value="Thioredoxin-like"/>
    <property type="match status" value="1"/>
</dbReference>
<dbReference type="CDD" id="cd02947">
    <property type="entry name" value="TRX_family"/>
    <property type="match status" value="1"/>
</dbReference>
<dbReference type="InterPro" id="IPR036249">
    <property type="entry name" value="Thioredoxin-like_sf"/>
</dbReference>
<name>A0ABR6ZL48_9BURK</name>
<feature type="chain" id="PRO_5045440799" evidence="1">
    <location>
        <begin position="22"/>
        <end position="156"/>
    </location>
</feature>
<keyword evidence="1" id="KW-0732">Signal</keyword>
<dbReference type="Pfam" id="PF13899">
    <property type="entry name" value="Thioredoxin_7"/>
    <property type="match status" value="1"/>
</dbReference>
<protein>
    <submittedName>
        <fullName evidence="2">Thioredoxin family protein</fullName>
    </submittedName>
</protein>
<dbReference type="Proteomes" id="UP000650424">
    <property type="component" value="Unassembled WGS sequence"/>
</dbReference>
<dbReference type="Gene3D" id="3.40.30.10">
    <property type="entry name" value="Glutaredoxin"/>
    <property type="match status" value="1"/>
</dbReference>
<proteinExistence type="predicted"/>
<comment type="caution">
    <text evidence="2">The sequence shown here is derived from an EMBL/GenBank/DDBJ whole genome shotgun (WGS) entry which is preliminary data.</text>
</comment>
<keyword evidence="3" id="KW-1185">Reference proteome</keyword>
<sequence>MMKKLFSLICTLVFGLSMAHAATGPAQPYDENADAKAAITKALAEAKKSDKKVLVIFGANWCKDCLELDKSMHGKSAPLLDSKFVTVKVNVGQFDKNMELSNSYGTPTKKGIPAAVLLRPDNSVLYASKGGELSNARKMSEQGVYDFFDEITALYH</sequence>
<gene>
    <name evidence="2" type="ORF">H8L32_03920</name>
</gene>
<feature type="signal peptide" evidence="1">
    <location>
        <begin position="1"/>
        <end position="21"/>
    </location>
</feature>
<accession>A0ABR6ZL48</accession>
<organism evidence="2 3">
    <name type="scientific">Undibacterium hunanense</name>
    <dbReference type="NCBI Taxonomy" id="2762292"/>
    <lineage>
        <taxon>Bacteria</taxon>
        <taxon>Pseudomonadati</taxon>
        <taxon>Pseudomonadota</taxon>
        <taxon>Betaproteobacteria</taxon>
        <taxon>Burkholderiales</taxon>
        <taxon>Oxalobacteraceae</taxon>
        <taxon>Undibacterium</taxon>
    </lineage>
</organism>
<reference evidence="2 3" key="1">
    <citation type="submission" date="2020-08" db="EMBL/GenBank/DDBJ databases">
        <title>Novel species isolated from subtropical streams in China.</title>
        <authorList>
            <person name="Lu H."/>
        </authorList>
    </citation>
    <scope>NUCLEOTIDE SEQUENCE [LARGE SCALE GENOMIC DNA]</scope>
    <source>
        <strain evidence="2 3">CY18W</strain>
    </source>
</reference>
<evidence type="ECO:0000313" key="2">
    <source>
        <dbReference type="EMBL" id="MBC3916625.1"/>
    </source>
</evidence>